<keyword evidence="1" id="KW-0539">Nucleus</keyword>
<comment type="caution">
    <text evidence="5">The sequence shown here is derived from an EMBL/GenBank/DDBJ whole genome shotgun (WGS) entry which is preliminary data.</text>
</comment>
<accession>A0ABD1E0R3</accession>
<dbReference type="Proteomes" id="UP001566132">
    <property type="component" value="Unassembled WGS sequence"/>
</dbReference>
<proteinExistence type="predicted"/>
<feature type="region of interest" description="Disordered" evidence="2">
    <location>
        <begin position="102"/>
        <end position="135"/>
    </location>
</feature>
<dbReference type="PANTHER" id="PTHR12243:SF67">
    <property type="entry name" value="COREPRESSOR OF PANGOLIN, ISOFORM A-RELATED"/>
    <property type="match status" value="1"/>
</dbReference>
<feature type="domain" description="MADF" evidence="3">
    <location>
        <begin position="5"/>
        <end position="97"/>
    </location>
</feature>
<comment type="subcellular location">
    <subcellularLocation>
        <location evidence="1">Nucleus</location>
    </subcellularLocation>
</comment>
<keyword evidence="6" id="KW-1185">Reference proteome</keyword>
<dbReference type="InterPro" id="IPR006578">
    <property type="entry name" value="MADF-dom"/>
</dbReference>
<evidence type="ECO:0000256" key="1">
    <source>
        <dbReference type="PROSITE-ProRule" id="PRU00371"/>
    </source>
</evidence>
<dbReference type="AlphaFoldDB" id="A0ABD1E0R3"/>
<dbReference type="PANTHER" id="PTHR12243">
    <property type="entry name" value="MADF DOMAIN TRANSCRIPTION FACTOR"/>
    <property type="match status" value="1"/>
</dbReference>
<dbReference type="Pfam" id="PF02944">
    <property type="entry name" value="BESS"/>
    <property type="match status" value="1"/>
</dbReference>
<dbReference type="InterPro" id="IPR039353">
    <property type="entry name" value="TF_Adf1"/>
</dbReference>
<feature type="domain" description="BESS" evidence="4">
    <location>
        <begin position="194"/>
        <end position="233"/>
    </location>
</feature>
<dbReference type="GO" id="GO:0005634">
    <property type="term" value="C:nucleus"/>
    <property type="evidence" value="ECO:0007669"/>
    <property type="project" value="UniProtKB-SubCell"/>
</dbReference>
<dbReference type="PROSITE" id="PS51029">
    <property type="entry name" value="MADF"/>
    <property type="match status" value="1"/>
</dbReference>
<evidence type="ECO:0000313" key="5">
    <source>
        <dbReference type="EMBL" id="KAL1487577.1"/>
    </source>
</evidence>
<dbReference type="InterPro" id="IPR004210">
    <property type="entry name" value="BESS_motif"/>
</dbReference>
<evidence type="ECO:0000259" key="3">
    <source>
        <dbReference type="PROSITE" id="PS51029"/>
    </source>
</evidence>
<evidence type="ECO:0000313" key="6">
    <source>
        <dbReference type="Proteomes" id="UP001566132"/>
    </source>
</evidence>
<protein>
    <recommendedName>
        <fullName evidence="7">MADF domain-containing protein</fullName>
    </recommendedName>
</protein>
<evidence type="ECO:0008006" key="7">
    <source>
        <dbReference type="Google" id="ProtNLM"/>
    </source>
</evidence>
<dbReference type="Pfam" id="PF10545">
    <property type="entry name" value="MADF_DNA_bdg"/>
    <property type="match status" value="1"/>
</dbReference>
<evidence type="ECO:0000259" key="4">
    <source>
        <dbReference type="PROSITE" id="PS51031"/>
    </source>
</evidence>
<feature type="compositionally biased region" description="Polar residues" evidence="2">
    <location>
        <begin position="125"/>
        <end position="135"/>
    </location>
</feature>
<name>A0ABD1E0R3_HYPHA</name>
<organism evidence="5 6">
    <name type="scientific">Hypothenemus hampei</name>
    <name type="common">Coffee berry borer</name>
    <dbReference type="NCBI Taxonomy" id="57062"/>
    <lineage>
        <taxon>Eukaryota</taxon>
        <taxon>Metazoa</taxon>
        <taxon>Ecdysozoa</taxon>
        <taxon>Arthropoda</taxon>
        <taxon>Hexapoda</taxon>
        <taxon>Insecta</taxon>
        <taxon>Pterygota</taxon>
        <taxon>Neoptera</taxon>
        <taxon>Endopterygota</taxon>
        <taxon>Coleoptera</taxon>
        <taxon>Polyphaga</taxon>
        <taxon>Cucujiformia</taxon>
        <taxon>Curculionidae</taxon>
        <taxon>Scolytinae</taxon>
        <taxon>Hypothenemus</taxon>
    </lineage>
</organism>
<dbReference type="EMBL" id="JBDJPC010000027">
    <property type="protein sequence ID" value="KAL1487577.1"/>
    <property type="molecule type" value="Genomic_DNA"/>
</dbReference>
<sequence length="240" mass="27758">MNKELLIDLVFVAPAIWDKRHKNHHNRHILAKEWKNVAAKMKVSGIKRCEKLLEKFKAGIWKANKKKQGRSGDAAVEENDCHWPYFISLQFLRDQFTPRHMSSSLTDRSSTSELLTQNTLDEDSQMYNESDGENSTIYSLPNVENSVSENHIENQVASTPSTSSSKYVVTQTGYKKNNTTSGNWKTRIKQNRISMMKTLVFNSLLPYVRKLNPREKLKFRMKIQEHLFELLFSSSTTVPC</sequence>
<reference evidence="5 6" key="1">
    <citation type="submission" date="2024-05" db="EMBL/GenBank/DDBJ databases">
        <title>Genetic variation in Jamaican populations of the coffee berry borer (Hypothenemus hampei).</title>
        <authorList>
            <person name="Errbii M."/>
            <person name="Myrie A."/>
        </authorList>
    </citation>
    <scope>NUCLEOTIDE SEQUENCE [LARGE SCALE GENOMIC DNA]</scope>
    <source>
        <strain evidence="5">JA-Hopewell-2020-01-JO</strain>
        <tissue evidence="5">Whole body</tissue>
    </source>
</reference>
<evidence type="ECO:0000256" key="2">
    <source>
        <dbReference type="SAM" id="MobiDB-lite"/>
    </source>
</evidence>
<dbReference type="PROSITE" id="PS51031">
    <property type="entry name" value="BESS"/>
    <property type="match status" value="1"/>
</dbReference>
<gene>
    <name evidence="5" type="ORF">ABEB36_015750</name>
</gene>
<feature type="compositionally biased region" description="Low complexity" evidence="2">
    <location>
        <begin position="102"/>
        <end position="116"/>
    </location>
</feature>